<proteinExistence type="predicted"/>
<protein>
    <submittedName>
        <fullName evidence="1">Uncharacterized protein</fullName>
    </submittedName>
</protein>
<accession>A0A8S5LMS9</accession>
<evidence type="ECO:0000313" key="1">
    <source>
        <dbReference type="EMBL" id="DAD71297.1"/>
    </source>
</evidence>
<reference evidence="1" key="1">
    <citation type="journal article" date="2021" name="Proc. Natl. Acad. Sci. U.S.A.">
        <title>A Catalog of Tens of Thousands of Viruses from Human Metagenomes Reveals Hidden Associations with Chronic Diseases.</title>
        <authorList>
            <person name="Tisza M.J."/>
            <person name="Buck C.B."/>
        </authorList>
    </citation>
    <scope>NUCLEOTIDE SEQUENCE</scope>
    <source>
        <strain evidence="1">CtJby12</strain>
    </source>
</reference>
<name>A0A8S5LMS9_9VIRU</name>
<sequence>MCEAKPELSSRFLLSLVHKRTTHTLSQMPLSTICVRSKTRVIISVSPFPCP</sequence>
<organism evidence="1">
    <name type="scientific">Microviridae sp. ctJby12</name>
    <dbReference type="NCBI Taxonomy" id="2827622"/>
    <lineage>
        <taxon>Viruses</taxon>
        <taxon>Monodnaviria</taxon>
        <taxon>Sangervirae</taxon>
        <taxon>Phixviricota</taxon>
        <taxon>Malgrandaviricetes</taxon>
        <taxon>Petitvirales</taxon>
        <taxon>Microviridae</taxon>
    </lineage>
</organism>
<dbReference type="EMBL" id="BK015880">
    <property type="protein sequence ID" value="DAD71297.1"/>
    <property type="molecule type" value="Genomic_DNA"/>
</dbReference>